<keyword evidence="3" id="KW-1185">Reference proteome</keyword>
<dbReference type="InParanoid" id="A0A1V9XTC4"/>
<evidence type="ECO:0000313" key="3">
    <source>
        <dbReference type="Proteomes" id="UP000192247"/>
    </source>
</evidence>
<feature type="domain" description="Immunoglobulin I-set" evidence="1">
    <location>
        <begin position="13"/>
        <end position="48"/>
    </location>
</feature>
<evidence type="ECO:0000313" key="2">
    <source>
        <dbReference type="EMBL" id="OQR76618.1"/>
    </source>
</evidence>
<dbReference type="Pfam" id="PF07679">
    <property type="entry name" value="I-set"/>
    <property type="match status" value="1"/>
</dbReference>
<accession>A0A1V9XTC4</accession>
<reference evidence="2 3" key="1">
    <citation type="journal article" date="2017" name="Gigascience">
        <title>Draft genome of the honey bee ectoparasitic mite, Tropilaelaps mercedesae, is shaped by the parasitic life history.</title>
        <authorList>
            <person name="Dong X."/>
            <person name="Armstrong S.D."/>
            <person name="Xia D."/>
            <person name="Makepeace B.L."/>
            <person name="Darby A.C."/>
            <person name="Kadowaki T."/>
        </authorList>
    </citation>
    <scope>NUCLEOTIDE SEQUENCE [LARGE SCALE GENOMIC DNA]</scope>
    <source>
        <strain evidence="2">Wuxi-XJTLU</strain>
    </source>
</reference>
<dbReference type="OrthoDB" id="5857426at2759"/>
<dbReference type="SUPFAM" id="SSF48726">
    <property type="entry name" value="Immunoglobulin"/>
    <property type="match status" value="1"/>
</dbReference>
<name>A0A1V9XTC4_9ACAR</name>
<dbReference type="EMBL" id="MNPL01004603">
    <property type="protein sequence ID" value="OQR76618.1"/>
    <property type="molecule type" value="Genomic_DNA"/>
</dbReference>
<protein>
    <recommendedName>
        <fullName evidence="1">Immunoglobulin I-set domain-containing protein</fullName>
    </recommendedName>
</protein>
<evidence type="ECO:0000259" key="1">
    <source>
        <dbReference type="Pfam" id="PF07679"/>
    </source>
</evidence>
<feature type="non-terminal residue" evidence="2">
    <location>
        <position position="58"/>
    </location>
</feature>
<feature type="non-terminal residue" evidence="2">
    <location>
        <position position="1"/>
    </location>
</feature>
<dbReference type="Gene3D" id="2.60.40.10">
    <property type="entry name" value="Immunoglobulins"/>
    <property type="match status" value="1"/>
</dbReference>
<dbReference type="AlphaFoldDB" id="A0A1V9XTC4"/>
<proteinExistence type="predicted"/>
<dbReference type="InterPro" id="IPR013098">
    <property type="entry name" value="Ig_I-set"/>
</dbReference>
<dbReference type="InterPro" id="IPR013783">
    <property type="entry name" value="Ig-like_fold"/>
</dbReference>
<dbReference type="Proteomes" id="UP000192247">
    <property type="component" value="Unassembled WGS sequence"/>
</dbReference>
<gene>
    <name evidence="2" type="ORF">BIW11_03044</name>
</gene>
<dbReference type="InterPro" id="IPR036179">
    <property type="entry name" value="Ig-like_dom_sf"/>
</dbReference>
<sequence length="58" mass="6049">GALLESSSRTRLHNGLLEIDHSNLSDRGTYTCEASSAVGSVTKTINLSLSGNLSLTVT</sequence>
<comment type="caution">
    <text evidence="2">The sequence shown here is derived from an EMBL/GenBank/DDBJ whole genome shotgun (WGS) entry which is preliminary data.</text>
</comment>
<organism evidence="2 3">
    <name type="scientific">Tropilaelaps mercedesae</name>
    <dbReference type="NCBI Taxonomy" id="418985"/>
    <lineage>
        <taxon>Eukaryota</taxon>
        <taxon>Metazoa</taxon>
        <taxon>Ecdysozoa</taxon>
        <taxon>Arthropoda</taxon>
        <taxon>Chelicerata</taxon>
        <taxon>Arachnida</taxon>
        <taxon>Acari</taxon>
        <taxon>Parasitiformes</taxon>
        <taxon>Mesostigmata</taxon>
        <taxon>Gamasina</taxon>
        <taxon>Dermanyssoidea</taxon>
        <taxon>Laelapidae</taxon>
        <taxon>Tropilaelaps</taxon>
    </lineage>
</organism>